<keyword evidence="2" id="KW-1185">Reference proteome</keyword>
<dbReference type="EMBL" id="JAJLJH010000006">
    <property type="protein sequence ID" value="MCK9687800.1"/>
    <property type="molecule type" value="Genomic_DNA"/>
</dbReference>
<gene>
    <name evidence="1" type="ORF">LPC04_19020</name>
</gene>
<reference evidence="1" key="1">
    <citation type="submission" date="2021-11" db="EMBL/GenBank/DDBJ databases">
        <title>BS-T2-15 a new species belonging to the Comamonadaceae family isolated from the soil of a French oak forest.</title>
        <authorList>
            <person name="Mieszkin S."/>
            <person name="Alain K."/>
        </authorList>
    </citation>
    <scope>NUCLEOTIDE SEQUENCE</scope>
    <source>
        <strain evidence="1">BS-T2-15</strain>
    </source>
</reference>
<dbReference type="PANTHER" id="PTHR38588:SF1">
    <property type="entry name" value="BLL0334 PROTEIN"/>
    <property type="match status" value="1"/>
</dbReference>
<proteinExistence type="predicted"/>
<comment type="caution">
    <text evidence="1">The sequence shown here is derived from an EMBL/GenBank/DDBJ whole genome shotgun (WGS) entry which is preliminary data.</text>
</comment>
<evidence type="ECO:0000313" key="2">
    <source>
        <dbReference type="Proteomes" id="UP001139353"/>
    </source>
</evidence>
<evidence type="ECO:0008006" key="3">
    <source>
        <dbReference type="Google" id="ProtNLM"/>
    </source>
</evidence>
<dbReference type="PANTHER" id="PTHR38588">
    <property type="entry name" value="BLL0334 PROTEIN"/>
    <property type="match status" value="1"/>
</dbReference>
<dbReference type="RefSeq" id="WP_275683847.1">
    <property type="nucleotide sequence ID" value="NZ_JAJLJH010000006.1"/>
</dbReference>
<dbReference type="Proteomes" id="UP001139353">
    <property type="component" value="Unassembled WGS sequence"/>
</dbReference>
<dbReference type="InterPro" id="IPR010419">
    <property type="entry name" value="CO_DH_gsu"/>
</dbReference>
<dbReference type="InterPro" id="IPR023393">
    <property type="entry name" value="START-like_dom_sf"/>
</dbReference>
<dbReference type="SUPFAM" id="SSF55961">
    <property type="entry name" value="Bet v1-like"/>
    <property type="match status" value="1"/>
</dbReference>
<dbReference type="Pfam" id="PF06240">
    <property type="entry name" value="COXG"/>
    <property type="match status" value="1"/>
</dbReference>
<accession>A0A9X2C3N0</accession>
<sequence length="154" mass="16501">MRLSESHTLPVPLDEAWTALNDVALLRRALPGCESLMEIAPDEFVAEMAVAMGLTTSHLTVYVHRRDAQAPRRCTLHFEARTERTGGSGSAVLQLVPAGSAASTLHADISIAIEGVIGVLGSPLIELAAHEMARQFFQGLRALAAARHARARIT</sequence>
<dbReference type="Gene3D" id="3.30.530.20">
    <property type="match status" value="1"/>
</dbReference>
<evidence type="ECO:0000313" key="1">
    <source>
        <dbReference type="EMBL" id="MCK9687800.1"/>
    </source>
</evidence>
<name>A0A9X2C3N0_9BURK</name>
<protein>
    <recommendedName>
        <fullName evidence="3">Carbon monoxide dehydrogenase subunit G</fullName>
    </recommendedName>
</protein>
<organism evidence="1 2">
    <name type="scientific">Scleromatobacter humisilvae</name>
    <dbReference type="NCBI Taxonomy" id="2897159"/>
    <lineage>
        <taxon>Bacteria</taxon>
        <taxon>Pseudomonadati</taxon>
        <taxon>Pseudomonadota</taxon>
        <taxon>Betaproteobacteria</taxon>
        <taxon>Burkholderiales</taxon>
        <taxon>Sphaerotilaceae</taxon>
        <taxon>Scleromatobacter</taxon>
    </lineage>
</organism>
<dbReference type="AlphaFoldDB" id="A0A9X2C3N0"/>